<dbReference type="PROSITE" id="PS50932">
    <property type="entry name" value="HTH_LACI_2"/>
    <property type="match status" value="1"/>
</dbReference>
<dbReference type="SMART" id="SM00354">
    <property type="entry name" value="HTH_LACI"/>
    <property type="match status" value="1"/>
</dbReference>
<dbReference type="CDD" id="cd01392">
    <property type="entry name" value="HTH_LacI"/>
    <property type="match status" value="1"/>
</dbReference>
<sequence length="372" mass="39920">MAARRRPTVHDVAKLAGVSIATVSFSFRRPDQVRPETRQTVLAAAKEIGYIPSASARGLVRGKTGALGLHSYEFLLERPLHEVAAGGASPARPLDLDRAVIPWSDIADGRRADIRAYPLYVDEVQRGFELEARRHGRPVLVGRGDPSTGALTETAGRVDGLAIFPGLSAAASLQEVTLNMPVVLFSLPPTDDQYHHVLVDNQGGMGDLVTHLVRDHGVQDLEFVGGTIAHDYLQRFLGFQSTLRRLGVRAPQNVCDDADLGRGPTFTGVLERLRAGTLPQALVCASDQLAVELLDLLRREGVSVPGDVIVTGFDGILAGLLSHPPLTTVRQPMEAMGRVAAQLLMLEAEDDVVTGRTVQLGTNLETRASCGC</sequence>
<dbReference type="EMBL" id="BAAAZO010000012">
    <property type="protein sequence ID" value="GAA3635409.1"/>
    <property type="molecule type" value="Genomic_DNA"/>
</dbReference>
<keyword evidence="1" id="KW-0805">Transcription regulation</keyword>
<evidence type="ECO:0000256" key="1">
    <source>
        <dbReference type="ARBA" id="ARBA00023015"/>
    </source>
</evidence>
<dbReference type="InterPro" id="IPR000843">
    <property type="entry name" value="HTH_LacI"/>
</dbReference>
<dbReference type="SUPFAM" id="SSF47413">
    <property type="entry name" value="lambda repressor-like DNA-binding domains"/>
    <property type="match status" value="1"/>
</dbReference>
<dbReference type="Pfam" id="PF00356">
    <property type="entry name" value="LacI"/>
    <property type="match status" value="1"/>
</dbReference>
<dbReference type="PANTHER" id="PTHR30146">
    <property type="entry name" value="LACI-RELATED TRANSCRIPTIONAL REPRESSOR"/>
    <property type="match status" value="1"/>
</dbReference>
<organism evidence="5 6">
    <name type="scientific">Kineosporia mesophila</name>
    <dbReference type="NCBI Taxonomy" id="566012"/>
    <lineage>
        <taxon>Bacteria</taxon>
        <taxon>Bacillati</taxon>
        <taxon>Actinomycetota</taxon>
        <taxon>Actinomycetes</taxon>
        <taxon>Kineosporiales</taxon>
        <taxon>Kineosporiaceae</taxon>
        <taxon>Kineosporia</taxon>
    </lineage>
</organism>
<evidence type="ECO:0000313" key="5">
    <source>
        <dbReference type="EMBL" id="GAA3635409.1"/>
    </source>
</evidence>
<keyword evidence="6" id="KW-1185">Reference proteome</keyword>
<accession>A0ABP7AMG4</accession>
<evidence type="ECO:0000313" key="6">
    <source>
        <dbReference type="Proteomes" id="UP001501074"/>
    </source>
</evidence>
<dbReference type="Pfam" id="PF13377">
    <property type="entry name" value="Peripla_BP_3"/>
    <property type="match status" value="1"/>
</dbReference>
<feature type="domain" description="HTH lacI-type" evidence="4">
    <location>
        <begin position="7"/>
        <end position="61"/>
    </location>
</feature>
<protein>
    <submittedName>
        <fullName evidence="5">LacI family DNA-binding transcriptional regulator</fullName>
    </submittedName>
</protein>
<dbReference type="InterPro" id="IPR028082">
    <property type="entry name" value="Peripla_BP_I"/>
</dbReference>
<name>A0ABP7AMG4_9ACTN</name>
<keyword evidence="3" id="KW-0804">Transcription</keyword>
<evidence type="ECO:0000256" key="2">
    <source>
        <dbReference type="ARBA" id="ARBA00023125"/>
    </source>
</evidence>
<comment type="caution">
    <text evidence="5">The sequence shown here is derived from an EMBL/GenBank/DDBJ whole genome shotgun (WGS) entry which is preliminary data.</text>
</comment>
<dbReference type="RefSeq" id="WP_231487929.1">
    <property type="nucleotide sequence ID" value="NZ_BAAAZO010000012.1"/>
</dbReference>
<evidence type="ECO:0000259" key="4">
    <source>
        <dbReference type="PROSITE" id="PS50932"/>
    </source>
</evidence>
<dbReference type="Gene3D" id="1.10.260.40">
    <property type="entry name" value="lambda repressor-like DNA-binding domains"/>
    <property type="match status" value="1"/>
</dbReference>
<dbReference type="PANTHER" id="PTHR30146:SF109">
    <property type="entry name" value="HTH-TYPE TRANSCRIPTIONAL REGULATOR GALS"/>
    <property type="match status" value="1"/>
</dbReference>
<dbReference type="SUPFAM" id="SSF53822">
    <property type="entry name" value="Periplasmic binding protein-like I"/>
    <property type="match status" value="1"/>
</dbReference>
<keyword evidence="2 5" id="KW-0238">DNA-binding</keyword>
<gene>
    <name evidence="5" type="ORF">GCM10022223_62300</name>
</gene>
<dbReference type="Gene3D" id="3.40.50.2300">
    <property type="match status" value="2"/>
</dbReference>
<dbReference type="InterPro" id="IPR010982">
    <property type="entry name" value="Lambda_DNA-bd_dom_sf"/>
</dbReference>
<reference evidence="6" key="1">
    <citation type="journal article" date="2019" name="Int. J. Syst. Evol. Microbiol.">
        <title>The Global Catalogue of Microorganisms (GCM) 10K type strain sequencing project: providing services to taxonomists for standard genome sequencing and annotation.</title>
        <authorList>
            <consortium name="The Broad Institute Genomics Platform"/>
            <consortium name="The Broad Institute Genome Sequencing Center for Infectious Disease"/>
            <person name="Wu L."/>
            <person name="Ma J."/>
        </authorList>
    </citation>
    <scope>NUCLEOTIDE SEQUENCE [LARGE SCALE GENOMIC DNA]</scope>
    <source>
        <strain evidence="6">JCM 16902</strain>
    </source>
</reference>
<dbReference type="CDD" id="cd06267">
    <property type="entry name" value="PBP1_LacI_sugar_binding-like"/>
    <property type="match status" value="1"/>
</dbReference>
<evidence type="ECO:0000256" key="3">
    <source>
        <dbReference type="ARBA" id="ARBA00023163"/>
    </source>
</evidence>
<dbReference type="GO" id="GO:0003677">
    <property type="term" value="F:DNA binding"/>
    <property type="evidence" value="ECO:0007669"/>
    <property type="project" value="UniProtKB-KW"/>
</dbReference>
<dbReference type="InterPro" id="IPR046335">
    <property type="entry name" value="LacI/GalR-like_sensor"/>
</dbReference>
<proteinExistence type="predicted"/>
<dbReference type="Proteomes" id="UP001501074">
    <property type="component" value="Unassembled WGS sequence"/>
</dbReference>